<feature type="region of interest" description="Disordered" evidence="1">
    <location>
        <begin position="150"/>
        <end position="211"/>
    </location>
</feature>
<name>A0A2A4JGA3_HELVI</name>
<evidence type="ECO:0000256" key="2">
    <source>
        <dbReference type="SAM" id="Phobius"/>
    </source>
</evidence>
<keyword evidence="2" id="KW-1133">Transmembrane helix</keyword>
<evidence type="ECO:0000256" key="1">
    <source>
        <dbReference type="SAM" id="MobiDB-lite"/>
    </source>
</evidence>
<protein>
    <recommendedName>
        <fullName evidence="4">MAM domain-containing protein</fullName>
    </recommendedName>
</protein>
<evidence type="ECO:0008006" key="4">
    <source>
        <dbReference type="Google" id="ProtNLM"/>
    </source>
</evidence>
<proteinExistence type="predicted"/>
<keyword evidence="2" id="KW-0812">Transmembrane</keyword>
<sequence>MYHGKLVPTYDSISLASPVESGSTTFVSPAETLSCASSFMFPMTNGGRLEVLIYMDSIISTDQIMVLANQFVENGVDTTLGTSWNSPQFDEFVSGWHTLVVPLTSLGTSLCYITIMGMTHKESTVLVDAFRYIPPDMDESLCPFYDDIPEPITTTTTEETTTTTTEETTTTTEETTTTTEPTTTTTATDPTTTPDPTTIPEQPSTENPDMPLEKGFWNPLTITMAAVLLLILAALICYLFYECGRRRAKPIVIIDDPSYEDLPSTFKVPRVKNVIPEQKFALP</sequence>
<dbReference type="AlphaFoldDB" id="A0A2A4JGA3"/>
<feature type="transmembrane region" description="Helical" evidence="2">
    <location>
        <begin position="216"/>
        <end position="241"/>
    </location>
</feature>
<gene>
    <name evidence="3" type="ORF">B5V51_2773</name>
</gene>
<evidence type="ECO:0000313" key="3">
    <source>
        <dbReference type="EMBL" id="PCG70604.1"/>
    </source>
</evidence>
<organism evidence="3">
    <name type="scientific">Heliothis virescens</name>
    <name type="common">Tobacco budworm moth</name>
    <dbReference type="NCBI Taxonomy" id="7102"/>
    <lineage>
        <taxon>Eukaryota</taxon>
        <taxon>Metazoa</taxon>
        <taxon>Ecdysozoa</taxon>
        <taxon>Arthropoda</taxon>
        <taxon>Hexapoda</taxon>
        <taxon>Insecta</taxon>
        <taxon>Pterygota</taxon>
        <taxon>Neoptera</taxon>
        <taxon>Endopterygota</taxon>
        <taxon>Lepidoptera</taxon>
        <taxon>Glossata</taxon>
        <taxon>Ditrysia</taxon>
        <taxon>Noctuoidea</taxon>
        <taxon>Noctuidae</taxon>
        <taxon>Heliothinae</taxon>
        <taxon>Heliothis</taxon>
    </lineage>
</organism>
<keyword evidence="2" id="KW-0472">Membrane</keyword>
<dbReference type="EMBL" id="NWSH01001640">
    <property type="protein sequence ID" value="PCG70604.1"/>
    <property type="molecule type" value="Genomic_DNA"/>
</dbReference>
<accession>A0A2A4JGA3</accession>
<comment type="caution">
    <text evidence="3">The sequence shown here is derived from an EMBL/GenBank/DDBJ whole genome shotgun (WGS) entry which is preliminary data.</text>
</comment>
<reference evidence="3" key="1">
    <citation type="submission" date="2017-09" db="EMBL/GenBank/DDBJ databases">
        <title>Contemporary evolution of a Lepidopteran species, Heliothis virescens, in response to modern agricultural practices.</title>
        <authorList>
            <person name="Fritz M.L."/>
            <person name="Deyonke A.M."/>
            <person name="Papanicolaou A."/>
            <person name="Micinski S."/>
            <person name="Westbrook J."/>
            <person name="Gould F."/>
        </authorList>
    </citation>
    <scope>NUCLEOTIDE SEQUENCE [LARGE SCALE GENOMIC DNA]</scope>
    <source>
        <strain evidence="3">HvINT-</strain>
        <tissue evidence="3">Whole body</tissue>
    </source>
</reference>
<feature type="compositionally biased region" description="Low complexity" evidence="1">
    <location>
        <begin position="150"/>
        <end position="201"/>
    </location>
</feature>